<evidence type="ECO:0000256" key="1">
    <source>
        <dbReference type="ARBA" id="ARBA00022741"/>
    </source>
</evidence>
<keyword evidence="3 5" id="KW-0347">Helicase</keyword>
<dbReference type="GO" id="GO:0016787">
    <property type="term" value="F:hydrolase activity"/>
    <property type="evidence" value="ECO:0007669"/>
    <property type="project" value="UniProtKB-UniRule"/>
</dbReference>
<dbReference type="GO" id="GO:0005829">
    <property type="term" value="C:cytosol"/>
    <property type="evidence" value="ECO:0007669"/>
    <property type="project" value="TreeGrafter"/>
</dbReference>
<evidence type="ECO:0000256" key="6">
    <source>
        <dbReference type="SAM" id="MobiDB-lite"/>
    </source>
</evidence>
<dbReference type="Gene3D" id="3.40.50.300">
    <property type="entry name" value="P-loop containing nucleotide triphosphate hydrolases"/>
    <property type="match status" value="3"/>
</dbReference>
<keyword evidence="1 5" id="KW-0547">Nucleotide-binding</keyword>
<feature type="binding site" evidence="5">
    <location>
        <begin position="213"/>
        <end position="220"/>
    </location>
    <ligand>
        <name>ATP</name>
        <dbReference type="ChEBI" id="CHEBI:30616"/>
    </ligand>
</feature>
<dbReference type="GO" id="GO:0003677">
    <property type="term" value="F:DNA binding"/>
    <property type="evidence" value="ECO:0007669"/>
    <property type="project" value="InterPro"/>
</dbReference>
<dbReference type="InterPro" id="IPR000212">
    <property type="entry name" value="DNA_helicase_UvrD/REP"/>
</dbReference>
<dbReference type="PANTHER" id="PTHR11070:SF45">
    <property type="entry name" value="DNA 3'-5' HELICASE"/>
    <property type="match status" value="1"/>
</dbReference>
<name>A0A516G840_9MICO</name>
<keyword evidence="9" id="KW-1185">Reference proteome</keyword>
<evidence type="ECO:0000259" key="7">
    <source>
        <dbReference type="PROSITE" id="PS51198"/>
    </source>
</evidence>
<sequence length="710" mass="76742">MSEHSHPPDPSAAHAAPPQQSDSELAREQDYLISARAEMARMREHTLGLQAQAGDKIAGEHLAHTLWRRAQSLVDDPGGTLFFGRIDTLSRQHGTERHYIGRRHISDADGEPVVVDWRADVSTPFYRASPREPMGVRLRRRFGVDRGQLTAYEDEHLSDPQAEDLSGQRHSRILAAEIERPRSGPMRDIVATIQPEQDEIVRADVGTTICVQGAPGTGKTAVGLHRAAWLLYSYRDRLSRTGVLVIGPNRAFLEHVGAVLPTLGEIEVGHTTVEELTGRSHGTEPAEVATLKGDARLAQVLHRAVWSQVQPASEPLVVPRGSRRWRVPEYDVQQILDELTSRGVRYDAARQMLPRRLAHAVLVRMEGSGDTPDDRVQDAVARSKPVRDFAKTVWPVLDPPAVLFGLWSDPAALAAAADDLLTGDEQRILLWEKAPRTRGAARWTPADTVLLDEIGDILERTTSLGHLIVDEAQDLSPMQLRAVGRRASTGSLTVLGDLAQGTTPWATRSWTESLEHLGKAGAHVEELTRGFRVPAAVIEYAARLLPHIAAGLALPESVRSNPGRLDLLSADGRLLPATVAAVRSSLEGAPGTVGVIVSDTSLTSVAGALQEAGIRHATVGGPPPGPGTDAGTDAETDAMEVSEARVQLVPATLAKGLEFDQVIVVEPAAIVAAEPDERTGLRRLYVVLTRAVSGLTVVHDDPLPAALREN</sequence>
<evidence type="ECO:0000313" key="8">
    <source>
        <dbReference type="EMBL" id="QDO87693.1"/>
    </source>
</evidence>
<dbReference type="Proteomes" id="UP000315395">
    <property type="component" value="Chromosome"/>
</dbReference>
<dbReference type="InterPro" id="IPR014016">
    <property type="entry name" value="UvrD-like_ATP-bd"/>
</dbReference>
<organism evidence="8 9">
    <name type="scientific">Ornithinimicrobium ciconiae</name>
    <dbReference type="NCBI Taxonomy" id="2594265"/>
    <lineage>
        <taxon>Bacteria</taxon>
        <taxon>Bacillati</taxon>
        <taxon>Actinomycetota</taxon>
        <taxon>Actinomycetes</taxon>
        <taxon>Micrococcales</taxon>
        <taxon>Ornithinimicrobiaceae</taxon>
        <taxon>Ornithinimicrobium</taxon>
    </lineage>
</organism>
<keyword evidence="4 5" id="KW-0067">ATP-binding</keyword>
<dbReference type="OrthoDB" id="9787585at2"/>
<reference evidence="8 9" key="1">
    <citation type="submission" date="2019-07" db="EMBL/GenBank/DDBJ databases">
        <title>complete genome sequencing of Ornithinimicrobium sp. H23M54.</title>
        <authorList>
            <person name="Bae J.-W."/>
            <person name="Lee S.-Y."/>
        </authorList>
    </citation>
    <scope>NUCLEOTIDE SEQUENCE [LARGE SCALE GENOMIC DNA]</scope>
    <source>
        <strain evidence="8 9">H23M54</strain>
    </source>
</reference>
<dbReference type="KEGG" id="orz:FNH13_04505"/>
<evidence type="ECO:0000313" key="9">
    <source>
        <dbReference type="Proteomes" id="UP000315395"/>
    </source>
</evidence>
<dbReference type="GO" id="GO:0005524">
    <property type="term" value="F:ATP binding"/>
    <property type="evidence" value="ECO:0007669"/>
    <property type="project" value="UniProtKB-UniRule"/>
</dbReference>
<protein>
    <submittedName>
        <fullName evidence="8">AAA family ATPase</fullName>
    </submittedName>
</protein>
<evidence type="ECO:0000256" key="5">
    <source>
        <dbReference type="PROSITE-ProRule" id="PRU00560"/>
    </source>
</evidence>
<dbReference type="GO" id="GO:0000725">
    <property type="term" value="P:recombinational repair"/>
    <property type="evidence" value="ECO:0007669"/>
    <property type="project" value="TreeGrafter"/>
</dbReference>
<dbReference type="RefSeq" id="WP_143782370.1">
    <property type="nucleotide sequence ID" value="NZ_CP041616.1"/>
</dbReference>
<dbReference type="InterPro" id="IPR027417">
    <property type="entry name" value="P-loop_NTPase"/>
</dbReference>
<keyword evidence="2 5" id="KW-0378">Hydrolase</keyword>
<dbReference type="EMBL" id="CP041616">
    <property type="protein sequence ID" value="QDO87693.1"/>
    <property type="molecule type" value="Genomic_DNA"/>
</dbReference>
<feature type="compositionally biased region" description="Low complexity" evidence="6">
    <location>
        <begin position="11"/>
        <end position="23"/>
    </location>
</feature>
<feature type="domain" description="UvrD-like helicase ATP-binding" evidence="7">
    <location>
        <begin position="192"/>
        <end position="561"/>
    </location>
</feature>
<dbReference type="PANTHER" id="PTHR11070">
    <property type="entry name" value="UVRD / RECB / PCRA DNA HELICASE FAMILY MEMBER"/>
    <property type="match status" value="1"/>
</dbReference>
<gene>
    <name evidence="8" type="ORF">FNH13_04505</name>
</gene>
<dbReference type="SUPFAM" id="SSF52540">
    <property type="entry name" value="P-loop containing nucleoside triphosphate hydrolases"/>
    <property type="match status" value="1"/>
</dbReference>
<evidence type="ECO:0000256" key="2">
    <source>
        <dbReference type="ARBA" id="ARBA00022801"/>
    </source>
</evidence>
<dbReference type="PROSITE" id="PS51198">
    <property type="entry name" value="UVRD_HELICASE_ATP_BIND"/>
    <property type="match status" value="1"/>
</dbReference>
<accession>A0A516G840</accession>
<proteinExistence type="predicted"/>
<evidence type="ECO:0000256" key="3">
    <source>
        <dbReference type="ARBA" id="ARBA00022806"/>
    </source>
</evidence>
<evidence type="ECO:0000256" key="4">
    <source>
        <dbReference type="ARBA" id="ARBA00022840"/>
    </source>
</evidence>
<dbReference type="GO" id="GO:0043138">
    <property type="term" value="F:3'-5' DNA helicase activity"/>
    <property type="evidence" value="ECO:0007669"/>
    <property type="project" value="TreeGrafter"/>
</dbReference>
<feature type="region of interest" description="Disordered" evidence="6">
    <location>
        <begin position="1"/>
        <end position="25"/>
    </location>
</feature>
<dbReference type="AlphaFoldDB" id="A0A516G840"/>